<dbReference type="Proteomes" id="UP001056120">
    <property type="component" value="Linkage Group LG27"/>
</dbReference>
<reference evidence="1 2" key="2">
    <citation type="journal article" date="2022" name="Mol. Ecol. Resour.">
        <title>The genomes of chicory, endive, great burdock and yacon provide insights into Asteraceae paleo-polyploidization history and plant inulin production.</title>
        <authorList>
            <person name="Fan W."/>
            <person name="Wang S."/>
            <person name="Wang H."/>
            <person name="Wang A."/>
            <person name="Jiang F."/>
            <person name="Liu H."/>
            <person name="Zhao H."/>
            <person name="Xu D."/>
            <person name="Zhang Y."/>
        </authorList>
    </citation>
    <scope>NUCLEOTIDE SEQUENCE [LARGE SCALE GENOMIC DNA]</scope>
    <source>
        <strain evidence="2">cv. Yunnan</strain>
        <tissue evidence="1">Leaves</tissue>
    </source>
</reference>
<comment type="caution">
    <text evidence="1">The sequence shown here is derived from an EMBL/GenBank/DDBJ whole genome shotgun (WGS) entry which is preliminary data.</text>
</comment>
<proteinExistence type="predicted"/>
<name>A0ACB8YMU0_9ASTR</name>
<reference evidence="2" key="1">
    <citation type="journal article" date="2022" name="Mol. Ecol. Resour.">
        <title>The genomes of chicory, endive, great burdock and yacon provide insights into Asteraceae palaeo-polyploidization history and plant inulin production.</title>
        <authorList>
            <person name="Fan W."/>
            <person name="Wang S."/>
            <person name="Wang H."/>
            <person name="Wang A."/>
            <person name="Jiang F."/>
            <person name="Liu H."/>
            <person name="Zhao H."/>
            <person name="Xu D."/>
            <person name="Zhang Y."/>
        </authorList>
    </citation>
    <scope>NUCLEOTIDE SEQUENCE [LARGE SCALE GENOMIC DNA]</scope>
    <source>
        <strain evidence="2">cv. Yunnan</strain>
    </source>
</reference>
<keyword evidence="2" id="KW-1185">Reference proteome</keyword>
<evidence type="ECO:0000313" key="2">
    <source>
        <dbReference type="Proteomes" id="UP001056120"/>
    </source>
</evidence>
<organism evidence="1 2">
    <name type="scientific">Smallanthus sonchifolius</name>
    <dbReference type="NCBI Taxonomy" id="185202"/>
    <lineage>
        <taxon>Eukaryota</taxon>
        <taxon>Viridiplantae</taxon>
        <taxon>Streptophyta</taxon>
        <taxon>Embryophyta</taxon>
        <taxon>Tracheophyta</taxon>
        <taxon>Spermatophyta</taxon>
        <taxon>Magnoliopsida</taxon>
        <taxon>eudicotyledons</taxon>
        <taxon>Gunneridae</taxon>
        <taxon>Pentapetalae</taxon>
        <taxon>asterids</taxon>
        <taxon>campanulids</taxon>
        <taxon>Asterales</taxon>
        <taxon>Asteraceae</taxon>
        <taxon>Asteroideae</taxon>
        <taxon>Heliantheae alliance</taxon>
        <taxon>Millerieae</taxon>
        <taxon>Smallanthus</taxon>
    </lineage>
</organism>
<sequence>MVITVRFIMRLLCFAEFELTFDQSFGSEPFNCVLFSAYFLVLVVYGIGFRNNNDLVRLHRSKTPLGAGPKQ</sequence>
<evidence type="ECO:0000313" key="1">
    <source>
        <dbReference type="EMBL" id="KAI3686426.1"/>
    </source>
</evidence>
<dbReference type="EMBL" id="CM042044">
    <property type="protein sequence ID" value="KAI3686426.1"/>
    <property type="molecule type" value="Genomic_DNA"/>
</dbReference>
<gene>
    <name evidence="1" type="ORF">L1987_80102</name>
</gene>
<protein>
    <submittedName>
        <fullName evidence="1">Uncharacterized protein</fullName>
    </submittedName>
</protein>
<accession>A0ACB8YMU0</accession>